<proteinExistence type="predicted"/>
<accession>A0ABM0ME80</accession>
<dbReference type="RefSeq" id="XP_006818321.1">
    <property type="nucleotide sequence ID" value="XM_006818258.1"/>
</dbReference>
<protein>
    <submittedName>
        <fullName evidence="2">Uncharacterized protein LOC102808915</fullName>
    </submittedName>
</protein>
<evidence type="ECO:0000313" key="2">
    <source>
        <dbReference type="RefSeq" id="XP_006818321.1"/>
    </source>
</evidence>
<organism evidence="1 2">
    <name type="scientific">Saccoglossus kowalevskii</name>
    <name type="common">Acorn worm</name>
    <dbReference type="NCBI Taxonomy" id="10224"/>
    <lineage>
        <taxon>Eukaryota</taxon>
        <taxon>Metazoa</taxon>
        <taxon>Hemichordata</taxon>
        <taxon>Enteropneusta</taxon>
        <taxon>Harrimaniidae</taxon>
        <taxon>Saccoglossus</taxon>
    </lineage>
</organism>
<keyword evidence="1" id="KW-1185">Reference proteome</keyword>
<evidence type="ECO:0000313" key="1">
    <source>
        <dbReference type="Proteomes" id="UP000694865"/>
    </source>
</evidence>
<dbReference type="GeneID" id="102808915"/>
<name>A0ABM0ME80_SACKO</name>
<dbReference type="Proteomes" id="UP000694865">
    <property type="component" value="Unplaced"/>
</dbReference>
<sequence length="195" mass="22494">MVTLGYITNEAKRFHIFVAIRVQLIRDFTSPEQWRHIATKDNRVDIVSRGKKLSSLWWKGPTFLSTAATLIPETNHVDLEPNNPEVKKGTVVVTEVEPDSHADILTRVEYFSSWHKAKRAIAVCLRFKQKLPKVCKDLKSLKEVIKISYIPVDVDEMRRTEQEIIKLTQQQEFAKELQTLHNTKLSSTTTGEKTH</sequence>
<reference evidence="2" key="1">
    <citation type="submission" date="2025-08" db="UniProtKB">
        <authorList>
            <consortium name="RefSeq"/>
        </authorList>
    </citation>
    <scope>IDENTIFICATION</scope>
    <source>
        <tissue evidence="2">Testes</tissue>
    </source>
</reference>
<dbReference type="PANTHER" id="PTHR47331:SF5">
    <property type="entry name" value="RIBONUCLEASE H"/>
    <property type="match status" value="1"/>
</dbReference>
<dbReference type="PANTHER" id="PTHR47331">
    <property type="entry name" value="PHD-TYPE DOMAIN-CONTAINING PROTEIN"/>
    <property type="match status" value="1"/>
</dbReference>
<gene>
    <name evidence="2" type="primary">LOC102808915</name>
</gene>